<dbReference type="Pfam" id="PF13374">
    <property type="entry name" value="TPR_10"/>
    <property type="match status" value="2"/>
</dbReference>
<gene>
    <name evidence="2" type="ORF">SAMN05660209_03619</name>
</gene>
<dbReference type="RefSeq" id="WP_091159292.1">
    <property type="nucleotide sequence ID" value="NZ_FNOT01000011.1"/>
</dbReference>
<evidence type="ECO:0000313" key="2">
    <source>
        <dbReference type="EMBL" id="SDY75712.1"/>
    </source>
</evidence>
<dbReference type="OrthoDB" id="218695at2"/>
<sequence length="154" mass="16325">MSGRRTDFFISHAGQDTGWAEWLAWHLQEAGWTVELDVWDWAPGEDVVARRVLGPDHVISLGAAAALTGAFSLVGEAESARALGEDTLERCRRVLGPDHAITLLAAAALTGALVRLGEAEPGRALGEDTLRRCRRVLGLDNPIALTAAAALPGP</sequence>
<dbReference type="SUPFAM" id="SSF52200">
    <property type="entry name" value="Toll/Interleukin receptor TIR domain"/>
    <property type="match status" value="1"/>
</dbReference>
<dbReference type="InterPro" id="IPR000157">
    <property type="entry name" value="TIR_dom"/>
</dbReference>
<dbReference type="GO" id="GO:0007165">
    <property type="term" value="P:signal transduction"/>
    <property type="evidence" value="ECO:0007669"/>
    <property type="project" value="InterPro"/>
</dbReference>
<feature type="domain" description="TIR" evidence="1">
    <location>
        <begin position="8"/>
        <end position="49"/>
    </location>
</feature>
<dbReference type="Gene3D" id="3.40.50.10140">
    <property type="entry name" value="Toll/interleukin-1 receptor homology (TIR) domain"/>
    <property type="match status" value="1"/>
</dbReference>
<accession>A0A1H3MG94</accession>
<dbReference type="InterPro" id="IPR035897">
    <property type="entry name" value="Toll_tir_struct_dom_sf"/>
</dbReference>
<proteinExistence type="predicted"/>
<dbReference type="InterPro" id="IPR011990">
    <property type="entry name" value="TPR-like_helical_dom_sf"/>
</dbReference>
<dbReference type="Gene3D" id="1.25.40.10">
    <property type="entry name" value="Tetratricopeptide repeat domain"/>
    <property type="match status" value="1"/>
</dbReference>
<evidence type="ECO:0000259" key="1">
    <source>
        <dbReference type="Pfam" id="PF13676"/>
    </source>
</evidence>
<protein>
    <submittedName>
        <fullName evidence="2">Tetratricopeptide repeat-containing protein</fullName>
    </submittedName>
</protein>
<dbReference type="Proteomes" id="UP000198921">
    <property type="component" value="Unassembled WGS sequence"/>
</dbReference>
<keyword evidence="3" id="KW-1185">Reference proteome</keyword>
<dbReference type="Pfam" id="PF13676">
    <property type="entry name" value="TIR_2"/>
    <property type="match status" value="1"/>
</dbReference>
<reference evidence="3" key="1">
    <citation type="submission" date="2016-10" db="EMBL/GenBank/DDBJ databases">
        <authorList>
            <person name="Varghese N."/>
            <person name="Submissions S."/>
        </authorList>
    </citation>
    <scope>NUCLEOTIDE SEQUENCE [LARGE SCALE GENOMIC DNA]</scope>
    <source>
        <strain evidence="3">DSM 45422</strain>
    </source>
</reference>
<evidence type="ECO:0000313" key="3">
    <source>
        <dbReference type="Proteomes" id="UP000198921"/>
    </source>
</evidence>
<dbReference type="EMBL" id="FNOT01000011">
    <property type="protein sequence ID" value="SDY75712.1"/>
    <property type="molecule type" value="Genomic_DNA"/>
</dbReference>
<name>A0A1H3MG94_9ACTN</name>
<organism evidence="2 3">
    <name type="scientific">Geodermatophilus africanus</name>
    <dbReference type="NCBI Taxonomy" id="1137993"/>
    <lineage>
        <taxon>Bacteria</taxon>
        <taxon>Bacillati</taxon>
        <taxon>Actinomycetota</taxon>
        <taxon>Actinomycetes</taxon>
        <taxon>Geodermatophilales</taxon>
        <taxon>Geodermatophilaceae</taxon>
        <taxon>Geodermatophilus</taxon>
    </lineage>
</organism>
<dbReference type="AlphaFoldDB" id="A0A1H3MG94"/>
<dbReference type="STRING" id="1137993.SAMN05660209_03619"/>